<protein>
    <recommendedName>
        <fullName evidence="8">Alpha 1,2-mannosyltransferase 2.4.1</fullName>
    </recommendedName>
</protein>
<dbReference type="FunFam" id="3.90.550.10:FF:000051">
    <property type="entry name" value="Alpha-1,2-mannosyltransferase (Ktr4)"/>
    <property type="match status" value="1"/>
</dbReference>
<evidence type="ECO:0000256" key="4">
    <source>
        <dbReference type="PIRSR" id="PIRSR018153-1"/>
    </source>
</evidence>
<keyword evidence="2" id="KW-0328">Glycosyltransferase</keyword>
<keyword evidence="5" id="KW-0472">Membrane</keyword>
<dbReference type="Proteomes" id="UP000215289">
    <property type="component" value="Unassembled WGS sequence"/>
</dbReference>
<evidence type="ECO:0000313" key="6">
    <source>
        <dbReference type="EMBL" id="RLL98508.1"/>
    </source>
</evidence>
<dbReference type="InterPro" id="IPR002685">
    <property type="entry name" value="Glyco_trans_15"/>
</dbReference>
<dbReference type="GO" id="GO:0006487">
    <property type="term" value="P:protein N-linked glycosylation"/>
    <property type="evidence" value="ECO:0007669"/>
    <property type="project" value="TreeGrafter"/>
</dbReference>
<name>A0A421D8M7_9EURO</name>
<dbReference type="GO" id="GO:0000032">
    <property type="term" value="P:cell wall mannoprotein biosynthetic process"/>
    <property type="evidence" value="ECO:0007669"/>
    <property type="project" value="TreeGrafter"/>
</dbReference>
<dbReference type="PANTHER" id="PTHR31121">
    <property type="entry name" value="ALPHA-1,2 MANNOSYLTRANSFERASE KTR1"/>
    <property type="match status" value="1"/>
</dbReference>
<proteinExistence type="inferred from homology"/>
<dbReference type="STRING" id="1245748.A0A421D8M7"/>
<comment type="similarity">
    <text evidence="1">Belongs to the glycosyltransferase 15 family.</text>
</comment>
<keyword evidence="7" id="KW-1185">Reference proteome</keyword>
<evidence type="ECO:0000256" key="5">
    <source>
        <dbReference type="SAM" id="Phobius"/>
    </source>
</evidence>
<evidence type="ECO:0000256" key="2">
    <source>
        <dbReference type="ARBA" id="ARBA00022676"/>
    </source>
</evidence>
<dbReference type="Pfam" id="PF01793">
    <property type="entry name" value="Glyco_transf_15"/>
    <property type="match status" value="1"/>
</dbReference>
<dbReference type="GO" id="GO:0000026">
    <property type="term" value="F:alpha-1,2-mannosyltransferase activity"/>
    <property type="evidence" value="ECO:0007669"/>
    <property type="project" value="TreeGrafter"/>
</dbReference>
<reference evidence="6 7" key="1">
    <citation type="submission" date="2018-08" db="EMBL/GenBank/DDBJ databases">
        <title>Draft genome sequences of two Aspergillus turcosus clinical strains isolated from bronchoalveolar lavage fluid: one azole-susceptible and the other azole-resistant.</title>
        <authorList>
            <person name="Parent-Michaud M."/>
            <person name="Dufresne P.J."/>
            <person name="Fournier E."/>
            <person name="Martineau C."/>
            <person name="Moreira S."/>
            <person name="Perkins V."/>
            <person name="De Repentigny L."/>
            <person name="Dufresne S.F."/>
        </authorList>
    </citation>
    <scope>NUCLEOTIDE SEQUENCE [LARGE SCALE GENOMIC DNA]</scope>
    <source>
        <strain evidence="6">HMR AF 1038</strain>
    </source>
</reference>
<keyword evidence="5" id="KW-1133">Transmembrane helix</keyword>
<gene>
    <name evidence="6" type="ORF">CFD26_106376</name>
</gene>
<accession>A0A421D8M7</accession>
<feature type="active site" description="Nucleophile" evidence="4">
    <location>
        <position position="285"/>
    </location>
</feature>
<organism evidence="6 7">
    <name type="scientific">Aspergillus turcosus</name>
    <dbReference type="NCBI Taxonomy" id="1245748"/>
    <lineage>
        <taxon>Eukaryota</taxon>
        <taxon>Fungi</taxon>
        <taxon>Dikarya</taxon>
        <taxon>Ascomycota</taxon>
        <taxon>Pezizomycotina</taxon>
        <taxon>Eurotiomycetes</taxon>
        <taxon>Eurotiomycetidae</taxon>
        <taxon>Eurotiales</taxon>
        <taxon>Aspergillaceae</taxon>
        <taxon>Aspergillus</taxon>
        <taxon>Aspergillus subgen. Fumigati</taxon>
    </lineage>
</organism>
<evidence type="ECO:0000256" key="3">
    <source>
        <dbReference type="ARBA" id="ARBA00022679"/>
    </source>
</evidence>
<sequence>MKIASRRATVFILTISTLIVVLIYYGSSWSASVGDRAILEMGIRMTEPAVPLWRADRTNIEGGDTARVKASIISLVRNEELEGMLSSMRQLEAAWNSKFNYPWTFFNDVPFTEEFKRRTQAETNARCRYELVPREHWEVPDWIDHETMQESIKKMKSKSVKHGSQISYHQMCRWFSGFFYKHPALADMQYYWRVEPNVKFTCDIDYDVFRYMADYNKTYGFTINIYDDPNTLPSLWPETLSFLQEHPEHLHPGNSLQWLTDSSQRPDVNRIANGYSTCHFWSNFEIGKLDFWRSKAYEEYFQHLDRAGGFFYERWGDAPVHSVALGLFEANSKIHW</sequence>
<keyword evidence="5" id="KW-0812">Transmembrane</keyword>
<dbReference type="GO" id="GO:0006493">
    <property type="term" value="P:protein O-linked glycosylation"/>
    <property type="evidence" value="ECO:0007669"/>
    <property type="project" value="TreeGrafter"/>
</dbReference>
<dbReference type="GO" id="GO:0005794">
    <property type="term" value="C:Golgi apparatus"/>
    <property type="evidence" value="ECO:0007669"/>
    <property type="project" value="TreeGrafter"/>
</dbReference>
<dbReference type="Gene3D" id="3.90.550.10">
    <property type="entry name" value="Spore Coat Polysaccharide Biosynthesis Protein SpsA, Chain A"/>
    <property type="match status" value="1"/>
</dbReference>
<comment type="caution">
    <text evidence="6">The sequence shown here is derived from an EMBL/GenBank/DDBJ whole genome shotgun (WGS) entry which is preliminary data.</text>
</comment>
<dbReference type="InterPro" id="IPR029044">
    <property type="entry name" value="Nucleotide-diphossugar_trans"/>
</dbReference>
<keyword evidence="3" id="KW-0808">Transferase</keyword>
<dbReference type="PANTHER" id="PTHR31121:SF7">
    <property type="entry name" value="MANNOSYLTRANSFERASE KTR4-RELATED"/>
    <property type="match status" value="1"/>
</dbReference>
<dbReference type="SUPFAM" id="SSF53448">
    <property type="entry name" value="Nucleotide-diphospho-sugar transferases"/>
    <property type="match status" value="1"/>
</dbReference>
<evidence type="ECO:0000313" key="7">
    <source>
        <dbReference type="Proteomes" id="UP000215289"/>
    </source>
</evidence>
<dbReference type="EMBL" id="NIDN02000051">
    <property type="protein sequence ID" value="RLL98508.1"/>
    <property type="molecule type" value="Genomic_DNA"/>
</dbReference>
<feature type="transmembrane region" description="Helical" evidence="5">
    <location>
        <begin position="7"/>
        <end position="26"/>
    </location>
</feature>
<dbReference type="AlphaFoldDB" id="A0A421D8M7"/>
<dbReference type="PIRSF" id="PIRSF018153">
    <property type="entry name" value="Glyco_trans_15"/>
    <property type="match status" value="1"/>
</dbReference>
<dbReference type="GO" id="GO:0016020">
    <property type="term" value="C:membrane"/>
    <property type="evidence" value="ECO:0007669"/>
    <property type="project" value="InterPro"/>
</dbReference>
<dbReference type="OrthoDB" id="439943at2759"/>
<evidence type="ECO:0000256" key="1">
    <source>
        <dbReference type="ARBA" id="ARBA00007677"/>
    </source>
</evidence>
<evidence type="ECO:0008006" key="8">
    <source>
        <dbReference type="Google" id="ProtNLM"/>
    </source>
</evidence>